<evidence type="ECO:0000256" key="3">
    <source>
        <dbReference type="ARBA" id="ARBA00022729"/>
    </source>
</evidence>
<dbReference type="PANTHER" id="PTHR46608:SF3">
    <property type="entry name" value="T-CELL IMMUNOGLOBULIN AND MUCIN DOMAIN-CONTAINING PROTEIN 4"/>
    <property type="match status" value="1"/>
</dbReference>
<evidence type="ECO:0000256" key="12">
    <source>
        <dbReference type="SAM" id="Phobius"/>
    </source>
</evidence>
<evidence type="ECO:0000256" key="4">
    <source>
        <dbReference type="ARBA" id="ARBA00022737"/>
    </source>
</evidence>
<keyword evidence="2 12" id="KW-0812">Transmembrane</keyword>
<evidence type="ECO:0000256" key="2">
    <source>
        <dbReference type="ARBA" id="ARBA00022692"/>
    </source>
</evidence>
<name>A0A9Q0DH52_9TELE</name>
<dbReference type="InterPro" id="IPR003599">
    <property type="entry name" value="Ig_sub"/>
</dbReference>
<evidence type="ECO:0000256" key="8">
    <source>
        <dbReference type="ARBA" id="ARBA00023180"/>
    </source>
</evidence>
<evidence type="ECO:0000256" key="5">
    <source>
        <dbReference type="ARBA" id="ARBA00022989"/>
    </source>
</evidence>
<evidence type="ECO:0000313" key="16">
    <source>
        <dbReference type="Proteomes" id="UP001148018"/>
    </source>
</evidence>
<keyword evidence="8" id="KW-0325">Glycoprotein</keyword>
<dbReference type="FunFam" id="2.60.40.10:FF:000028">
    <property type="entry name" value="Neuronal cell adhesion molecule"/>
    <property type="match status" value="1"/>
</dbReference>
<evidence type="ECO:0000313" key="15">
    <source>
        <dbReference type="EMBL" id="KAJ3588323.1"/>
    </source>
</evidence>
<dbReference type="PRINTS" id="PR00014">
    <property type="entry name" value="FNTYPEIII"/>
</dbReference>
<keyword evidence="7" id="KW-1015">Disulfide bond</keyword>
<proteinExistence type="inferred from homology"/>
<evidence type="ECO:0000256" key="10">
    <source>
        <dbReference type="ARBA" id="ARBA00038203"/>
    </source>
</evidence>
<dbReference type="InterPro" id="IPR003961">
    <property type="entry name" value="FN3_dom"/>
</dbReference>
<dbReference type="InterPro" id="IPR013783">
    <property type="entry name" value="Ig-like_fold"/>
</dbReference>
<dbReference type="PROSITE" id="PS50835">
    <property type="entry name" value="IG_LIKE"/>
    <property type="match status" value="1"/>
</dbReference>
<evidence type="ECO:0000259" key="14">
    <source>
        <dbReference type="PROSITE" id="PS50853"/>
    </source>
</evidence>
<keyword evidence="5 12" id="KW-1133">Transmembrane helix</keyword>
<feature type="domain" description="Fibronectin type-III" evidence="14">
    <location>
        <begin position="116"/>
        <end position="213"/>
    </location>
</feature>
<feature type="domain" description="Fibronectin type-III" evidence="14">
    <location>
        <begin position="218"/>
        <end position="315"/>
    </location>
</feature>
<dbReference type="Pfam" id="PF00041">
    <property type="entry name" value="fn3"/>
    <property type="match status" value="2"/>
</dbReference>
<evidence type="ECO:0000256" key="7">
    <source>
        <dbReference type="ARBA" id="ARBA00023157"/>
    </source>
</evidence>
<feature type="transmembrane region" description="Helical" evidence="12">
    <location>
        <begin position="528"/>
        <end position="549"/>
    </location>
</feature>
<protein>
    <submittedName>
        <fullName evidence="15">Uncharacterized protein</fullName>
    </submittedName>
</protein>
<evidence type="ECO:0000256" key="9">
    <source>
        <dbReference type="ARBA" id="ARBA00023319"/>
    </source>
</evidence>
<dbReference type="SUPFAM" id="SSF49265">
    <property type="entry name" value="Fibronectin type III"/>
    <property type="match status" value="2"/>
</dbReference>
<dbReference type="OrthoDB" id="434099at2759"/>
<dbReference type="CDD" id="cd00063">
    <property type="entry name" value="FN3"/>
    <property type="match status" value="3"/>
</dbReference>
<dbReference type="Gene3D" id="2.60.40.10">
    <property type="entry name" value="Immunoglobulins"/>
    <property type="match status" value="4"/>
</dbReference>
<gene>
    <name evidence="15" type="ORF">NHX12_011916</name>
</gene>
<dbReference type="GO" id="GO:0043277">
    <property type="term" value="P:apoptotic cell clearance"/>
    <property type="evidence" value="ECO:0007669"/>
    <property type="project" value="TreeGrafter"/>
</dbReference>
<dbReference type="InterPro" id="IPR013106">
    <property type="entry name" value="Ig_V-set"/>
</dbReference>
<dbReference type="FunFam" id="2.60.40.10:FF:000774">
    <property type="entry name" value="Hepatitis A virus cellular receptor 1"/>
    <property type="match status" value="1"/>
</dbReference>
<feature type="region of interest" description="Disordered" evidence="11">
    <location>
        <begin position="488"/>
        <end position="525"/>
    </location>
</feature>
<accession>A0A9Q0DH52</accession>
<dbReference type="GO" id="GO:0060097">
    <property type="term" value="P:cytoskeletal rearrangement involved in phagocytosis, engulfment"/>
    <property type="evidence" value="ECO:0007669"/>
    <property type="project" value="TreeGrafter"/>
</dbReference>
<sequence length="573" mass="61551">MVGFCLLVTASVGQDVTLRCSYDVKHYGGLAMCWGRGPIPSRGCGDEVVLRTDGSVVVSSASERYQLKGEMGQGDVSLTVMQVMDSDSGVYGCRINIPGWFNDHKHEMRLNVVAGPPHPVKLEVREVKEKTITIQWTPGPDGGSPVTSYRTDFKNKTTSWDTALTTEGIGPAQTHVTLIDMRPNKGYEIRMFAINSVGLSEASNVVAVTTREAAPEGVPLDVQLQALGPRSIKLTWKPPRMELRNGVLRGYLIRYRAYDSAGRQFRQWLQESVPATSVVLNNLRAGTQYTVMVQARTVAGVGPPFNAPPCYTLQEVPRTSIEEPTVSVPAPEPTVSVPAPEPTVSGPAPEPTVSGPAPEPTVSGPAPGHIPTALSPVPTTSTEEPTVSVPATEHITTTFSPVAPDPPLLELLEVKDKQVSLRWMSGFDGGVAITSYDLEYKVENKPWDSTQRFGGFSLNQTETTIIEMHPSTYNIRMFARSSMGSSQASNVRAEEVAGQDGHPAAGQDGHPAAGQDGHPAAGQGGHPAAVAGPVVLVVLLVAVGLVVAWRVRRDSWFTKGPQRFRNAEPLSEL</sequence>
<feature type="domain" description="Fibronectin type-III" evidence="14">
    <location>
        <begin position="403"/>
        <end position="500"/>
    </location>
</feature>
<keyword evidence="16" id="KW-1185">Reference proteome</keyword>
<feature type="compositionally biased region" description="Low complexity" evidence="11">
    <location>
        <begin position="375"/>
        <end position="388"/>
    </location>
</feature>
<dbReference type="SMART" id="SM00060">
    <property type="entry name" value="FN3"/>
    <property type="match status" value="3"/>
</dbReference>
<dbReference type="PROSITE" id="PS50853">
    <property type="entry name" value="FN3"/>
    <property type="match status" value="3"/>
</dbReference>
<keyword evidence="3" id="KW-0732">Signal</keyword>
<dbReference type="InterPro" id="IPR007110">
    <property type="entry name" value="Ig-like_dom"/>
</dbReference>
<dbReference type="InterPro" id="IPR036116">
    <property type="entry name" value="FN3_sf"/>
</dbReference>
<comment type="similarity">
    <text evidence="10">Belongs to the immunoglobulin superfamily. TIM family.</text>
</comment>
<keyword evidence="4" id="KW-0677">Repeat</keyword>
<evidence type="ECO:0000256" key="6">
    <source>
        <dbReference type="ARBA" id="ARBA00023136"/>
    </source>
</evidence>
<feature type="domain" description="Ig-like" evidence="13">
    <location>
        <begin position="13"/>
        <end position="96"/>
    </location>
</feature>
<dbReference type="InterPro" id="IPR036179">
    <property type="entry name" value="Ig-like_dom_sf"/>
</dbReference>
<evidence type="ECO:0000256" key="11">
    <source>
        <dbReference type="SAM" id="MobiDB-lite"/>
    </source>
</evidence>
<dbReference type="SMART" id="SM00409">
    <property type="entry name" value="IG"/>
    <property type="match status" value="1"/>
</dbReference>
<comment type="subcellular location">
    <subcellularLocation>
        <location evidence="1">Membrane</location>
        <topology evidence="1">Single-pass type I membrane protein</topology>
    </subcellularLocation>
</comment>
<reference evidence="15" key="1">
    <citation type="submission" date="2022-07" db="EMBL/GenBank/DDBJ databases">
        <title>Chromosome-level genome of Muraenolepis orangiensis.</title>
        <authorList>
            <person name="Kim J."/>
        </authorList>
    </citation>
    <scope>NUCLEOTIDE SEQUENCE</scope>
    <source>
        <strain evidence="15">KU_S4_2022</strain>
        <tissue evidence="15">Muscle</tissue>
    </source>
</reference>
<dbReference type="Proteomes" id="UP001148018">
    <property type="component" value="Unassembled WGS sequence"/>
</dbReference>
<feature type="compositionally biased region" description="Low complexity" evidence="11">
    <location>
        <begin position="509"/>
        <end position="525"/>
    </location>
</feature>
<keyword evidence="9" id="KW-0393">Immunoglobulin domain</keyword>
<dbReference type="GO" id="GO:0016020">
    <property type="term" value="C:membrane"/>
    <property type="evidence" value="ECO:0007669"/>
    <property type="project" value="UniProtKB-SubCell"/>
</dbReference>
<feature type="region of interest" description="Disordered" evidence="11">
    <location>
        <begin position="322"/>
        <end position="388"/>
    </location>
</feature>
<evidence type="ECO:0000256" key="1">
    <source>
        <dbReference type="ARBA" id="ARBA00004479"/>
    </source>
</evidence>
<comment type="caution">
    <text evidence="15">The sequence shown here is derived from an EMBL/GenBank/DDBJ whole genome shotgun (WGS) entry which is preliminary data.</text>
</comment>
<dbReference type="EMBL" id="JANIIK010000116">
    <property type="protein sequence ID" value="KAJ3588323.1"/>
    <property type="molecule type" value="Genomic_DNA"/>
</dbReference>
<dbReference type="AlphaFoldDB" id="A0A9Q0DH52"/>
<dbReference type="GO" id="GO:0001786">
    <property type="term" value="F:phosphatidylserine binding"/>
    <property type="evidence" value="ECO:0007669"/>
    <property type="project" value="TreeGrafter"/>
</dbReference>
<dbReference type="SUPFAM" id="SSF48726">
    <property type="entry name" value="Immunoglobulin"/>
    <property type="match status" value="1"/>
</dbReference>
<dbReference type="PANTHER" id="PTHR46608">
    <property type="entry name" value="T-CELL IMMUNOGLOBULIN AND MUCIN DOMAIN-CONTAINING PROTEIN 4"/>
    <property type="match status" value="1"/>
</dbReference>
<organism evidence="15 16">
    <name type="scientific">Muraenolepis orangiensis</name>
    <name type="common">Patagonian moray cod</name>
    <dbReference type="NCBI Taxonomy" id="630683"/>
    <lineage>
        <taxon>Eukaryota</taxon>
        <taxon>Metazoa</taxon>
        <taxon>Chordata</taxon>
        <taxon>Craniata</taxon>
        <taxon>Vertebrata</taxon>
        <taxon>Euteleostomi</taxon>
        <taxon>Actinopterygii</taxon>
        <taxon>Neopterygii</taxon>
        <taxon>Teleostei</taxon>
        <taxon>Neoteleostei</taxon>
        <taxon>Acanthomorphata</taxon>
        <taxon>Zeiogadaria</taxon>
        <taxon>Gadariae</taxon>
        <taxon>Gadiformes</taxon>
        <taxon>Muraenolepidoidei</taxon>
        <taxon>Muraenolepididae</taxon>
        <taxon>Muraenolepis</taxon>
    </lineage>
</organism>
<evidence type="ECO:0000259" key="13">
    <source>
        <dbReference type="PROSITE" id="PS50835"/>
    </source>
</evidence>
<dbReference type="Pfam" id="PF07686">
    <property type="entry name" value="V-set"/>
    <property type="match status" value="1"/>
</dbReference>
<keyword evidence="6 12" id="KW-0472">Membrane</keyword>